<comment type="caution">
    <text evidence="2">The sequence shown here is derived from an EMBL/GenBank/DDBJ whole genome shotgun (WGS) entry which is preliminary data.</text>
</comment>
<evidence type="ECO:0000256" key="1">
    <source>
        <dbReference type="SAM" id="Phobius"/>
    </source>
</evidence>
<name>A0A7J7N891_9MAGN</name>
<dbReference type="AlphaFoldDB" id="A0A7J7N891"/>
<proteinExistence type="predicted"/>
<organism evidence="2 3">
    <name type="scientific">Kingdonia uniflora</name>
    <dbReference type="NCBI Taxonomy" id="39325"/>
    <lineage>
        <taxon>Eukaryota</taxon>
        <taxon>Viridiplantae</taxon>
        <taxon>Streptophyta</taxon>
        <taxon>Embryophyta</taxon>
        <taxon>Tracheophyta</taxon>
        <taxon>Spermatophyta</taxon>
        <taxon>Magnoliopsida</taxon>
        <taxon>Ranunculales</taxon>
        <taxon>Circaeasteraceae</taxon>
        <taxon>Kingdonia</taxon>
    </lineage>
</organism>
<sequence length="55" mass="6554">EQTLEVEKTEDKASQVTYHLFAGNFLFSSIYFPISCMTLIICSLFMYRLKRVKRR</sequence>
<keyword evidence="1" id="KW-1133">Transmembrane helix</keyword>
<keyword evidence="3" id="KW-1185">Reference proteome</keyword>
<protein>
    <submittedName>
        <fullName evidence="2">Uncharacterized protein</fullName>
    </submittedName>
</protein>
<dbReference type="Proteomes" id="UP000541444">
    <property type="component" value="Unassembled WGS sequence"/>
</dbReference>
<keyword evidence="1" id="KW-0472">Membrane</keyword>
<feature type="transmembrane region" description="Helical" evidence="1">
    <location>
        <begin position="25"/>
        <end position="47"/>
    </location>
</feature>
<dbReference type="EMBL" id="JACGCM010000999">
    <property type="protein sequence ID" value="KAF6163240.1"/>
    <property type="molecule type" value="Genomic_DNA"/>
</dbReference>
<reference evidence="2 3" key="1">
    <citation type="journal article" date="2020" name="IScience">
        <title>Genome Sequencing of the Endangered Kingdonia uniflora (Circaeasteraceae, Ranunculales) Reveals Potential Mechanisms of Evolutionary Specialization.</title>
        <authorList>
            <person name="Sun Y."/>
            <person name="Deng T."/>
            <person name="Zhang A."/>
            <person name="Moore M.J."/>
            <person name="Landis J.B."/>
            <person name="Lin N."/>
            <person name="Zhang H."/>
            <person name="Zhang X."/>
            <person name="Huang J."/>
            <person name="Zhang X."/>
            <person name="Sun H."/>
            <person name="Wang H."/>
        </authorList>
    </citation>
    <scope>NUCLEOTIDE SEQUENCE [LARGE SCALE GENOMIC DNA]</scope>
    <source>
        <strain evidence="2">TB1705</strain>
        <tissue evidence="2">Leaf</tissue>
    </source>
</reference>
<gene>
    <name evidence="2" type="ORF">GIB67_025104</name>
</gene>
<evidence type="ECO:0000313" key="3">
    <source>
        <dbReference type="Proteomes" id="UP000541444"/>
    </source>
</evidence>
<keyword evidence="1" id="KW-0812">Transmembrane</keyword>
<feature type="non-terminal residue" evidence="2">
    <location>
        <position position="55"/>
    </location>
</feature>
<evidence type="ECO:0000313" key="2">
    <source>
        <dbReference type="EMBL" id="KAF6163240.1"/>
    </source>
</evidence>
<accession>A0A7J7N891</accession>